<dbReference type="EMBL" id="AP025314">
    <property type="protein sequence ID" value="BDD08614.1"/>
    <property type="molecule type" value="Genomic_DNA"/>
</dbReference>
<protein>
    <recommendedName>
        <fullName evidence="3">Class I SAM-dependent methyltransferase</fullName>
    </recommendedName>
</protein>
<name>A0AAU9D2L2_9BACT</name>
<organism evidence="1 2">
    <name type="scientific">Fulvitalea axinellae</name>
    <dbReference type="NCBI Taxonomy" id="1182444"/>
    <lineage>
        <taxon>Bacteria</taxon>
        <taxon>Pseudomonadati</taxon>
        <taxon>Bacteroidota</taxon>
        <taxon>Cytophagia</taxon>
        <taxon>Cytophagales</taxon>
        <taxon>Persicobacteraceae</taxon>
        <taxon>Fulvitalea</taxon>
    </lineage>
</organism>
<evidence type="ECO:0008006" key="3">
    <source>
        <dbReference type="Google" id="ProtNLM"/>
    </source>
</evidence>
<proteinExistence type="predicted"/>
<dbReference type="RefSeq" id="WP_338393860.1">
    <property type="nucleotide sequence ID" value="NZ_AP025314.1"/>
</dbReference>
<dbReference type="KEGG" id="fax:FUAX_10460"/>
<reference evidence="1 2" key="1">
    <citation type="submission" date="2021-12" db="EMBL/GenBank/DDBJ databases">
        <title>Genome sequencing of bacteria with rrn-lacking chromosome and rrn-plasmid.</title>
        <authorList>
            <person name="Anda M."/>
            <person name="Iwasaki W."/>
        </authorList>
    </citation>
    <scope>NUCLEOTIDE SEQUENCE [LARGE SCALE GENOMIC DNA]</scope>
    <source>
        <strain evidence="1 2">DSM 100852</strain>
    </source>
</reference>
<dbReference type="AlphaFoldDB" id="A0AAU9D2L2"/>
<accession>A0AAU9D2L2</accession>
<sequence length="242" mass="28359">MNSDTYKSPSVIRQFIKGSYLRTRRALGIDVTLPYMKQREIEIIEEILTRLKPKKCLEYGGGYSTLYYPKFLDESAQWISVEHHPEWFEIIKKKITRKNTVMHSVRADKDSDNNTIDEYRTYVNFPEKGAPYDFILVDGRVRDACVDKAYDMLSDDGILLLHDANRKNYFDIVKDYPHSLLLNDFRKTSGGLAFATKSKPVKEFFDVDKHAAVWERNSVINNFFKFKFLMGKKAKPFNLQVR</sequence>
<evidence type="ECO:0000313" key="1">
    <source>
        <dbReference type="EMBL" id="BDD08614.1"/>
    </source>
</evidence>
<evidence type="ECO:0000313" key="2">
    <source>
        <dbReference type="Proteomes" id="UP001348817"/>
    </source>
</evidence>
<dbReference type="InterPro" id="IPR029063">
    <property type="entry name" value="SAM-dependent_MTases_sf"/>
</dbReference>
<keyword evidence="2" id="KW-1185">Reference proteome</keyword>
<dbReference type="Proteomes" id="UP001348817">
    <property type="component" value="Chromosome"/>
</dbReference>
<dbReference type="SUPFAM" id="SSF53335">
    <property type="entry name" value="S-adenosyl-L-methionine-dependent methyltransferases"/>
    <property type="match status" value="1"/>
</dbReference>
<dbReference type="Gene3D" id="3.40.50.150">
    <property type="entry name" value="Vaccinia Virus protein VP39"/>
    <property type="match status" value="1"/>
</dbReference>
<gene>
    <name evidence="1" type="ORF">FUAX_10460</name>
</gene>